<evidence type="ECO:0000313" key="2">
    <source>
        <dbReference type="Proteomes" id="UP000612362"/>
    </source>
</evidence>
<name>A0A8J3I777_9CHLR</name>
<reference evidence="1" key="1">
    <citation type="submission" date="2020-10" db="EMBL/GenBank/DDBJ databases">
        <title>Taxonomic study of unclassified bacteria belonging to the class Ktedonobacteria.</title>
        <authorList>
            <person name="Yabe S."/>
            <person name="Wang C.M."/>
            <person name="Zheng Y."/>
            <person name="Sakai Y."/>
            <person name="Cavaletti L."/>
            <person name="Monciardini P."/>
            <person name="Donadio S."/>
        </authorList>
    </citation>
    <scope>NUCLEOTIDE SEQUENCE</scope>
    <source>
        <strain evidence="1">SOSP1-1</strain>
    </source>
</reference>
<accession>A0A8J3I777</accession>
<comment type="caution">
    <text evidence="1">The sequence shown here is derived from an EMBL/GenBank/DDBJ whole genome shotgun (WGS) entry which is preliminary data.</text>
</comment>
<dbReference type="AlphaFoldDB" id="A0A8J3I777"/>
<organism evidence="1 2">
    <name type="scientific">Ktedonospora formicarum</name>
    <dbReference type="NCBI Taxonomy" id="2778364"/>
    <lineage>
        <taxon>Bacteria</taxon>
        <taxon>Bacillati</taxon>
        <taxon>Chloroflexota</taxon>
        <taxon>Ktedonobacteria</taxon>
        <taxon>Ktedonobacterales</taxon>
        <taxon>Ktedonobacteraceae</taxon>
        <taxon>Ktedonospora</taxon>
    </lineage>
</organism>
<proteinExistence type="predicted"/>
<keyword evidence="2" id="KW-1185">Reference proteome</keyword>
<dbReference type="EMBL" id="BNJF01000002">
    <property type="protein sequence ID" value="GHO46699.1"/>
    <property type="molecule type" value="Genomic_DNA"/>
</dbReference>
<gene>
    <name evidence="1" type="ORF">KSX_48620</name>
</gene>
<protein>
    <submittedName>
        <fullName evidence="1">Uncharacterized protein</fullName>
    </submittedName>
</protein>
<dbReference type="Proteomes" id="UP000612362">
    <property type="component" value="Unassembled WGS sequence"/>
</dbReference>
<sequence>MSEANVSFIPLPEFCKELGISLRRQGVQVRLLAIIVPASLISHVINFAVDVV</sequence>
<evidence type="ECO:0000313" key="1">
    <source>
        <dbReference type="EMBL" id="GHO46699.1"/>
    </source>
</evidence>